<dbReference type="PANTHER" id="PTHR43300:SF7">
    <property type="entry name" value="UDP-N-ACETYLBACILLOSAMINE N-ACETYLTRANSFERASE"/>
    <property type="match status" value="1"/>
</dbReference>
<dbReference type="Gene3D" id="2.160.10.10">
    <property type="entry name" value="Hexapeptide repeat proteins"/>
    <property type="match status" value="1"/>
</dbReference>
<dbReference type="InterPro" id="IPR041561">
    <property type="entry name" value="PglD_N"/>
</dbReference>
<protein>
    <submittedName>
        <fullName evidence="5">Sugar O-acyltransferase, sialic acid O-acetyltransferase NeuD family</fullName>
    </submittedName>
</protein>
<dbReference type="Pfam" id="PF17836">
    <property type="entry name" value="PglD_N"/>
    <property type="match status" value="1"/>
</dbReference>
<evidence type="ECO:0000256" key="2">
    <source>
        <dbReference type="PIRSR" id="PIRSR620019-1"/>
    </source>
</evidence>
<dbReference type="Proteomes" id="UP000184480">
    <property type="component" value="Unassembled WGS sequence"/>
</dbReference>
<evidence type="ECO:0000313" key="5">
    <source>
        <dbReference type="EMBL" id="SHG22776.1"/>
    </source>
</evidence>
<dbReference type="InterPro" id="IPR020019">
    <property type="entry name" value="AcTrfase_PglD-like"/>
</dbReference>
<gene>
    <name evidence="5" type="ORF">SAMN05444362_11826</name>
</gene>
<dbReference type="NCBIfam" id="TIGR03570">
    <property type="entry name" value="NeuD_NnaD"/>
    <property type="match status" value="1"/>
</dbReference>
<evidence type="ECO:0000313" key="6">
    <source>
        <dbReference type="Proteomes" id="UP000184480"/>
    </source>
</evidence>
<dbReference type="Gene3D" id="3.40.50.20">
    <property type="match status" value="1"/>
</dbReference>
<dbReference type="GO" id="GO:0016746">
    <property type="term" value="F:acyltransferase activity"/>
    <property type="evidence" value="ECO:0007669"/>
    <property type="project" value="UniProtKB-KW"/>
</dbReference>
<reference evidence="6" key="1">
    <citation type="submission" date="2016-11" db="EMBL/GenBank/DDBJ databases">
        <authorList>
            <person name="Varghese N."/>
            <person name="Submissions S."/>
        </authorList>
    </citation>
    <scope>NUCLEOTIDE SEQUENCE [LARGE SCALE GENOMIC DNA]</scope>
    <source>
        <strain evidence="6">DSM 27370</strain>
    </source>
</reference>
<evidence type="ECO:0000256" key="3">
    <source>
        <dbReference type="PIRSR" id="PIRSR620019-2"/>
    </source>
</evidence>
<dbReference type="InterPro" id="IPR001451">
    <property type="entry name" value="Hexapep"/>
</dbReference>
<accession>A0A1M5I3B7</accession>
<feature type="active site" description="Proton acceptor" evidence="2">
    <location>
        <position position="137"/>
    </location>
</feature>
<dbReference type="OrthoDB" id="708224at2"/>
<feature type="site" description="Increases basicity of active site His" evidence="2">
    <location>
        <position position="138"/>
    </location>
</feature>
<dbReference type="CDD" id="cd03360">
    <property type="entry name" value="LbH_AT_putative"/>
    <property type="match status" value="1"/>
</dbReference>
<evidence type="ECO:0000259" key="4">
    <source>
        <dbReference type="Pfam" id="PF17836"/>
    </source>
</evidence>
<proteinExistence type="inferred from homology"/>
<sequence>MKKLILIGAGGHCKSVIDAAESAGFEIIGILDVVEKVGEIILGYPVIGTDEMIPEFVDSVLFVISVGFISNPDVRIRLHQKVIEEGGRFATIIASSAYVSKHSNIGDGTVVLQHACVNAEANIGFGCIINTFANIDHEASIDNYSHISTGVMVNGACKIGKGVFIGSQSVLSQAVSIADYSIISAGSFVRKNIVSSGIYAGNPIRKIK</sequence>
<dbReference type="STRING" id="1346286.SAMN05444362_11826"/>
<dbReference type="SUPFAM" id="SSF51161">
    <property type="entry name" value="Trimeric LpxA-like enzymes"/>
    <property type="match status" value="1"/>
</dbReference>
<evidence type="ECO:0000256" key="1">
    <source>
        <dbReference type="ARBA" id="ARBA00007274"/>
    </source>
</evidence>
<keyword evidence="5" id="KW-0808">Transferase</keyword>
<name>A0A1M5I3B7_9BACT</name>
<dbReference type="AlphaFoldDB" id="A0A1M5I3B7"/>
<dbReference type="Pfam" id="PF00132">
    <property type="entry name" value="Hexapep"/>
    <property type="match status" value="1"/>
</dbReference>
<feature type="domain" description="PglD N-terminal" evidence="4">
    <location>
        <begin position="3"/>
        <end position="81"/>
    </location>
</feature>
<dbReference type="RefSeq" id="WP_062178499.1">
    <property type="nucleotide sequence ID" value="NZ_BBXL01000005.1"/>
</dbReference>
<feature type="binding site" evidence="3">
    <location>
        <position position="146"/>
    </location>
    <ligand>
        <name>acetyl-CoA</name>
        <dbReference type="ChEBI" id="CHEBI:57288"/>
    </ligand>
</feature>
<dbReference type="PANTHER" id="PTHR43300">
    <property type="entry name" value="ACETYLTRANSFERASE"/>
    <property type="match status" value="1"/>
</dbReference>
<dbReference type="InterPro" id="IPR011004">
    <property type="entry name" value="Trimer_LpxA-like_sf"/>
</dbReference>
<organism evidence="5 6">
    <name type="scientific">Dysgonomonas macrotermitis</name>
    <dbReference type="NCBI Taxonomy" id="1346286"/>
    <lineage>
        <taxon>Bacteria</taxon>
        <taxon>Pseudomonadati</taxon>
        <taxon>Bacteroidota</taxon>
        <taxon>Bacteroidia</taxon>
        <taxon>Bacteroidales</taxon>
        <taxon>Dysgonomonadaceae</taxon>
        <taxon>Dysgonomonas</taxon>
    </lineage>
</organism>
<dbReference type="EMBL" id="FQUC01000018">
    <property type="protein sequence ID" value="SHG22776.1"/>
    <property type="molecule type" value="Genomic_DNA"/>
</dbReference>
<keyword evidence="5" id="KW-0012">Acyltransferase</keyword>
<dbReference type="InterPro" id="IPR050179">
    <property type="entry name" value="Trans_hexapeptide_repeat"/>
</dbReference>
<feature type="binding site" evidence="3">
    <location>
        <position position="67"/>
    </location>
    <ligand>
        <name>substrate</name>
    </ligand>
</feature>
<keyword evidence="6" id="KW-1185">Reference proteome</keyword>
<comment type="similarity">
    <text evidence="1">Belongs to the transferase hexapeptide repeat family.</text>
</comment>